<evidence type="ECO:0000256" key="1">
    <source>
        <dbReference type="PROSITE-ProRule" id="PRU00023"/>
    </source>
</evidence>
<gene>
    <name evidence="3" type="ORF">PSIN1315_LOCUS10408</name>
</gene>
<feature type="compositionally biased region" description="Basic and acidic residues" evidence="2">
    <location>
        <begin position="153"/>
        <end position="164"/>
    </location>
</feature>
<dbReference type="SUPFAM" id="SSF48403">
    <property type="entry name" value="Ankyrin repeat"/>
    <property type="match status" value="1"/>
</dbReference>
<reference evidence="3" key="1">
    <citation type="submission" date="2021-01" db="EMBL/GenBank/DDBJ databases">
        <authorList>
            <person name="Corre E."/>
            <person name="Pelletier E."/>
            <person name="Niang G."/>
            <person name="Scheremetjew M."/>
            <person name="Finn R."/>
            <person name="Kale V."/>
            <person name="Holt S."/>
            <person name="Cochrane G."/>
            <person name="Meng A."/>
            <person name="Brown T."/>
            <person name="Cohen L."/>
        </authorList>
    </citation>
    <scope>NUCLEOTIDE SEQUENCE</scope>
    <source>
        <strain evidence="3">RCC927</strain>
    </source>
</reference>
<keyword evidence="1" id="KW-0040">ANK repeat</keyword>
<sequence>MHNSKSLARLAMRVTDYAPGVPRPPPAEALVNARDSTPQGSTALHLCVQYGHVELATWLIEHGADEHLPDAGGVTAAQLRERKVASAPVSPADSATASRVDMLYTQYTEEELRSCTLGEAIGMMVASELSESDYSQAGVESDWGSEAEDDDDRHEYARQRRFEEAVPGGADWHARRDGPSGGWSSGRYSGGEGSAYSYSGDSGSEYSDSLYSGYTSTSGSSALWSDDSDASTLASTLSGASSLYSSGGSGWGSSAQSTPRSSVCGDTPRDWRRTDISQDLSEDEVDGVLREWREARQRQRQHAQAGAGSVYD</sequence>
<feature type="region of interest" description="Disordered" evidence="2">
    <location>
        <begin position="17"/>
        <end position="36"/>
    </location>
</feature>
<dbReference type="PROSITE" id="PS50088">
    <property type="entry name" value="ANK_REPEAT"/>
    <property type="match status" value="1"/>
</dbReference>
<feature type="repeat" description="ANK" evidence="1">
    <location>
        <begin position="39"/>
        <end position="71"/>
    </location>
</feature>
<proteinExistence type="predicted"/>
<dbReference type="AlphaFoldDB" id="A0A7S3BU76"/>
<dbReference type="EMBL" id="HBHY01016086">
    <property type="protein sequence ID" value="CAE0145538.1"/>
    <property type="molecule type" value="Transcribed_RNA"/>
</dbReference>
<dbReference type="PROSITE" id="PS50297">
    <property type="entry name" value="ANK_REP_REGION"/>
    <property type="match status" value="1"/>
</dbReference>
<dbReference type="SMART" id="SM00248">
    <property type="entry name" value="ANK"/>
    <property type="match status" value="1"/>
</dbReference>
<feature type="region of interest" description="Disordered" evidence="2">
    <location>
        <begin position="244"/>
        <end position="285"/>
    </location>
</feature>
<evidence type="ECO:0000256" key="2">
    <source>
        <dbReference type="SAM" id="MobiDB-lite"/>
    </source>
</evidence>
<dbReference type="Gene3D" id="1.25.40.20">
    <property type="entry name" value="Ankyrin repeat-containing domain"/>
    <property type="match status" value="1"/>
</dbReference>
<accession>A0A7S3BU76</accession>
<protein>
    <submittedName>
        <fullName evidence="3">Uncharacterized protein</fullName>
    </submittedName>
</protein>
<name>A0A7S3BU76_9VIRI</name>
<dbReference type="InterPro" id="IPR036770">
    <property type="entry name" value="Ankyrin_rpt-contain_sf"/>
</dbReference>
<feature type="compositionally biased region" description="Basic and acidic residues" evidence="2">
    <location>
        <begin position="267"/>
        <end position="276"/>
    </location>
</feature>
<evidence type="ECO:0000313" key="3">
    <source>
        <dbReference type="EMBL" id="CAE0145538.1"/>
    </source>
</evidence>
<organism evidence="3">
    <name type="scientific">Prasinoderma singulare</name>
    <dbReference type="NCBI Taxonomy" id="676789"/>
    <lineage>
        <taxon>Eukaryota</taxon>
        <taxon>Viridiplantae</taxon>
        <taxon>Prasinodermophyta</taxon>
        <taxon>Prasinodermophyceae</taxon>
        <taxon>Prasinodermales</taxon>
        <taxon>Prasinodermaceae</taxon>
        <taxon>Prasinoderma</taxon>
    </lineage>
</organism>
<feature type="compositionally biased region" description="Gly residues" evidence="2">
    <location>
        <begin position="179"/>
        <end position="193"/>
    </location>
</feature>
<dbReference type="Pfam" id="PF00023">
    <property type="entry name" value="Ank"/>
    <property type="match status" value="1"/>
</dbReference>
<dbReference type="InterPro" id="IPR002110">
    <property type="entry name" value="Ankyrin_rpt"/>
</dbReference>
<feature type="compositionally biased region" description="Acidic residues" evidence="2">
    <location>
        <begin position="143"/>
        <end position="152"/>
    </location>
</feature>
<feature type="region of interest" description="Disordered" evidence="2">
    <location>
        <begin position="131"/>
        <end position="202"/>
    </location>
</feature>